<gene>
    <name evidence="2" type="ORF">LEP1GSC060_1296</name>
</gene>
<comment type="caution">
    <text evidence="2">The sequence shown here is derived from an EMBL/GenBank/DDBJ whole genome shotgun (WGS) entry which is preliminary data.</text>
</comment>
<dbReference type="EMBL" id="AOHC02000010">
    <property type="protein sequence ID" value="EMY79633.1"/>
    <property type="molecule type" value="Genomic_DNA"/>
</dbReference>
<dbReference type="AlphaFoldDB" id="N1WUT0"/>
<dbReference type="STRING" id="1218598.LEP1GSC060_1296"/>
<feature type="region of interest" description="Disordered" evidence="1">
    <location>
        <begin position="53"/>
        <end position="79"/>
    </location>
</feature>
<feature type="compositionally biased region" description="Basic and acidic residues" evidence="1">
    <location>
        <begin position="53"/>
        <end position="67"/>
    </location>
</feature>
<name>N1WUT0_9LEPT</name>
<evidence type="ECO:0000256" key="1">
    <source>
        <dbReference type="SAM" id="MobiDB-lite"/>
    </source>
</evidence>
<accession>N1WUT0</accession>
<evidence type="ECO:0000313" key="2">
    <source>
        <dbReference type="EMBL" id="EMY79633.1"/>
    </source>
</evidence>
<dbReference type="Proteomes" id="UP000012313">
    <property type="component" value="Unassembled WGS sequence"/>
</dbReference>
<protein>
    <submittedName>
        <fullName evidence="2">Uncharacterized protein</fullName>
    </submittedName>
</protein>
<sequence length="79" mass="9274">MVKQSQSIGVEGGYANGFHCDLKKIRKRRMEQISFLKEDREILIHKLLMEPSRTSKEPRMTAKKLRESGMIGQSFRHNR</sequence>
<keyword evidence="3" id="KW-1185">Reference proteome</keyword>
<organism evidence="2 3">
    <name type="scientific">Leptospira weilii serovar Ranarum str. ICFT</name>
    <dbReference type="NCBI Taxonomy" id="1218598"/>
    <lineage>
        <taxon>Bacteria</taxon>
        <taxon>Pseudomonadati</taxon>
        <taxon>Spirochaetota</taxon>
        <taxon>Spirochaetia</taxon>
        <taxon>Leptospirales</taxon>
        <taxon>Leptospiraceae</taxon>
        <taxon>Leptospira</taxon>
    </lineage>
</organism>
<reference evidence="2" key="1">
    <citation type="submission" date="2013-03" db="EMBL/GenBank/DDBJ databases">
        <authorList>
            <person name="Harkins D.M."/>
            <person name="Durkin A.S."/>
            <person name="Brinkac L.M."/>
            <person name="Haft D.H."/>
            <person name="Selengut J.D."/>
            <person name="Sanka R."/>
            <person name="DePew J."/>
            <person name="Purushe J."/>
            <person name="Hartskeerl R.A."/>
            <person name="Ahmed A."/>
            <person name="van der Linden H."/>
            <person name="Goris M.G.A."/>
            <person name="Vinetz J.M."/>
            <person name="Sutton G.G."/>
            <person name="Nierman W.C."/>
            <person name="Fouts D.E."/>
        </authorList>
    </citation>
    <scope>NUCLEOTIDE SEQUENCE [LARGE SCALE GENOMIC DNA]</scope>
    <source>
        <strain evidence="2">ICFT</strain>
    </source>
</reference>
<proteinExistence type="predicted"/>
<evidence type="ECO:0000313" key="3">
    <source>
        <dbReference type="Proteomes" id="UP000012313"/>
    </source>
</evidence>